<organism evidence="1 2">
    <name type="scientific">BD1-7 clade bacterium</name>
    <dbReference type="NCBI Taxonomy" id="2029982"/>
    <lineage>
        <taxon>Bacteria</taxon>
        <taxon>Pseudomonadati</taxon>
        <taxon>Pseudomonadota</taxon>
        <taxon>Gammaproteobacteria</taxon>
        <taxon>Cellvibrionales</taxon>
        <taxon>Spongiibacteraceae</taxon>
        <taxon>BD1-7 clade</taxon>
    </lineage>
</organism>
<sequence length="201" mass="21695">MIEPIRTTSLLKIPQNLASDICAHYDQSDETKALLTPDLTPVKLINALIDDEQWQELVLFIAHSLPVREAVWWACCCLSLRDDWSPAEVDAIQAAKAWVNLPDETSRRYCETVAAIADLQTAPGWAAQAAFWSGGSMIAADQPSVAPPAFLYAHAVAGAVNLCAVLPDGLEAAKRYPSYIRIGLDIAAGGAGRETDDDNFG</sequence>
<dbReference type="InterPro" id="IPR053855">
    <property type="entry name" value="DUF6931"/>
</dbReference>
<dbReference type="Proteomes" id="UP000441399">
    <property type="component" value="Unassembled WGS sequence"/>
</dbReference>
<proteinExistence type="predicted"/>
<accession>A0A5S9N5I9</accession>
<gene>
    <name evidence="1" type="ORF">OPDIPICF_00637</name>
</gene>
<reference evidence="1 2" key="1">
    <citation type="submission" date="2019-11" db="EMBL/GenBank/DDBJ databases">
        <authorList>
            <person name="Holert J."/>
        </authorList>
    </citation>
    <scope>NUCLEOTIDE SEQUENCE [LARGE SCALE GENOMIC DNA]</scope>
    <source>
        <strain evidence="1">SB11_3</strain>
    </source>
</reference>
<evidence type="ECO:0000313" key="1">
    <source>
        <dbReference type="EMBL" id="CAA0084187.1"/>
    </source>
</evidence>
<name>A0A5S9N5I9_9GAMM</name>
<keyword evidence="2" id="KW-1185">Reference proteome</keyword>
<evidence type="ECO:0008006" key="3">
    <source>
        <dbReference type="Google" id="ProtNLM"/>
    </source>
</evidence>
<evidence type="ECO:0000313" key="2">
    <source>
        <dbReference type="Proteomes" id="UP000441399"/>
    </source>
</evidence>
<dbReference type="Pfam" id="PF22011">
    <property type="entry name" value="DUF6931"/>
    <property type="match status" value="1"/>
</dbReference>
<dbReference type="OrthoDB" id="5572566at2"/>
<dbReference type="EMBL" id="CACSIO010000001">
    <property type="protein sequence ID" value="CAA0084187.1"/>
    <property type="molecule type" value="Genomic_DNA"/>
</dbReference>
<protein>
    <recommendedName>
        <fullName evidence="3">Twin-arginine translocation pathway signal</fullName>
    </recommendedName>
</protein>
<dbReference type="AlphaFoldDB" id="A0A5S9N5I9"/>